<dbReference type="STRING" id="64571.A0A1Y2GNB1"/>
<dbReference type="AlphaFoldDB" id="A0A1Y2GNB1"/>
<dbReference type="PROSITE" id="PS00122">
    <property type="entry name" value="CARBOXYLESTERASE_B_1"/>
    <property type="match status" value="1"/>
</dbReference>
<dbReference type="OrthoDB" id="408631at2759"/>
<protein>
    <submittedName>
        <fullName evidence="5">Carboxylesterase family-domain-containing protein</fullName>
    </submittedName>
</protein>
<reference evidence="5 6" key="1">
    <citation type="submission" date="2016-07" db="EMBL/GenBank/DDBJ databases">
        <title>Pervasive Adenine N6-methylation of Active Genes in Fungi.</title>
        <authorList>
            <consortium name="DOE Joint Genome Institute"/>
            <person name="Mondo S.J."/>
            <person name="Dannebaum R.O."/>
            <person name="Kuo R.C."/>
            <person name="Labutti K."/>
            <person name="Haridas S."/>
            <person name="Kuo A."/>
            <person name="Salamov A."/>
            <person name="Ahrendt S.R."/>
            <person name="Lipzen A."/>
            <person name="Sullivan W."/>
            <person name="Andreopoulos W.B."/>
            <person name="Clum A."/>
            <person name="Lindquist E."/>
            <person name="Daum C."/>
            <person name="Ramamoorthy G.K."/>
            <person name="Gryganskyi A."/>
            <person name="Culley D."/>
            <person name="Magnuson J.K."/>
            <person name="James T.Y."/>
            <person name="O'Malley M.A."/>
            <person name="Stajich J.E."/>
            <person name="Spatafora J.W."/>
            <person name="Visel A."/>
            <person name="Grigoriev I.V."/>
        </authorList>
    </citation>
    <scope>NUCLEOTIDE SEQUENCE [LARGE SCALE GENOMIC DNA]</scope>
    <source>
        <strain evidence="5 6">NRRL 3116</strain>
    </source>
</reference>
<feature type="chain" id="PRO_5013141605" evidence="3">
    <location>
        <begin position="26"/>
        <end position="724"/>
    </location>
</feature>
<organism evidence="5 6">
    <name type="scientific">Lobosporangium transversale</name>
    <dbReference type="NCBI Taxonomy" id="64571"/>
    <lineage>
        <taxon>Eukaryota</taxon>
        <taxon>Fungi</taxon>
        <taxon>Fungi incertae sedis</taxon>
        <taxon>Mucoromycota</taxon>
        <taxon>Mortierellomycotina</taxon>
        <taxon>Mortierellomycetes</taxon>
        <taxon>Mortierellales</taxon>
        <taxon>Mortierellaceae</taxon>
        <taxon>Lobosporangium</taxon>
    </lineage>
</organism>
<dbReference type="GO" id="GO:0016787">
    <property type="term" value="F:hydrolase activity"/>
    <property type="evidence" value="ECO:0007669"/>
    <property type="project" value="UniProtKB-KW"/>
</dbReference>
<keyword evidence="6" id="KW-1185">Reference proteome</keyword>
<comment type="similarity">
    <text evidence="1">Belongs to the type-B carboxylesterase/lipase family.</text>
</comment>
<dbReference type="InParanoid" id="A0A1Y2GNB1"/>
<dbReference type="RefSeq" id="XP_021881608.1">
    <property type="nucleotide sequence ID" value="XM_022030083.1"/>
</dbReference>
<dbReference type="GeneID" id="33571926"/>
<accession>A0A1Y2GNB1</accession>
<evidence type="ECO:0000313" key="6">
    <source>
        <dbReference type="Proteomes" id="UP000193648"/>
    </source>
</evidence>
<feature type="domain" description="Carboxylesterase type B" evidence="4">
    <location>
        <begin position="181"/>
        <end position="704"/>
    </location>
</feature>
<comment type="caution">
    <text evidence="5">The sequence shown here is derived from an EMBL/GenBank/DDBJ whole genome shotgun (WGS) entry which is preliminary data.</text>
</comment>
<dbReference type="Proteomes" id="UP000193648">
    <property type="component" value="Unassembled WGS sequence"/>
</dbReference>
<dbReference type="PANTHER" id="PTHR45570:SF2">
    <property type="entry name" value="ACETYLCHOLINESTERASE 1-LIKE"/>
    <property type="match status" value="1"/>
</dbReference>
<keyword evidence="2" id="KW-0378">Hydrolase</keyword>
<sequence length="724" mass="78780">MVLLKPVSTALAVWLAVAHFQVLDAAPTPPTAASPPVKRALLSTAPLASDISGAHLLMENDVDSSTAKHAFLLLSKPRGYYDGMKACLSMGDGGYIFIPGTAGANSLVSLLKKNAPAQVEVSAYSQFWVYNGIPGVLDNCLAINKQTGKTDWIPCDTQLPTVCFNSVMRRVLLFDDASRQIKVNTPVGPIQGWRDQNAFRFLGIPYAEPPVGDLRFAAPVAKAPFKQTWDAIRYKGVCPQTTQSAGFIPMLLSYLENGAGESEDCLNLNVYTPSLKGPNEPLLPVMFYLHGGGFTTYSGSVIIFEPGNMVSRGGVVVVTINYRLGMLGWMENEAAWSRSSIPGNQAFRDQILALQWVKQNIASFGGDPNRVTVFGESAGATSIRALLSASSTWGLYQSVIAQSDPINIPFKLPSSAAQITSYFMEALGCGVTDLVCARSKSVDQVLEAQTIANAKALVDDKWTTWALVQRPTIDGQLIPAEFSQLVKTGKYNTKANVMWTSTKDEAGLFVPQYFPNPVPVANASAALELFFDTNRAATILGSEYFQLDPNDSDAVRNLFTRAGTQYYFFCPLRYLSRQMTKNKKVYNLRFNRGRDTPLVGEGYCSSSTGRVCHSADIQPVFASGASIPGFSQKGDDARFARQAVDRFTAFAKTGDPNPKPDIQGVEASNPDVTSVNWTPYDDANPILELNVKSSMSQNLENDVCSWADTTFLYDFWIKIPGNAP</sequence>
<evidence type="ECO:0000259" key="4">
    <source>
        <dbReference type="Pfam" id="PF00135"/>
    </source>
</evidence>
<evidence type="ECO:0000256" key="2">
    <source>
        <dbReference type="ARBA" id="ARBA00022801"/>
    </source>
</evidence>
<dbReference type="SUPFAM" id="SSF53474">
    <property type="entry name" value="alpha/beta-Hydrolases"/>
    <property type="match status" value="1"/>
</dbReference>
<evidence type="ECO:0000313" key="5">
    <source>
        <dbReference type="EMBL" id="ORZ16673.1"/>
    </source>
</evidence>
<name>A0A1Y2GNB1_9FUNG</name>
<gene>
    <name evidence="5" type="ORF">BCR41DRAFT_421863</name>
</gene>
<dbReference type="Gene3D" id="3.40.50.1820">
    <property type="entry name" value="alpha/beta hydrolase"/>
    <property type="match status" value="1"/>
</dbReference>
<evidence type="ECO:0000256" key="3">
    <source>
        <dbReference type="SAM" id="SignalP"/>
    </source>
</evidence>
<evidence type="ECO:0000256" key="1">
    <source>
        <dbReference type="ARBA" id="ARBA00005964"/>
    </source>
</evidence>
<dbReference type="InterPro" id="IPR019826">
    <property type="entry name" value="Carboxylesterase_B_AS"/>
</dbReference>
<dbReference type="InterPro" id="IPR029058">
    <property type="entry name" value="AB_hydrolase_fold"/>
</dbReference>
<dbReference type="InterPro" id="IPR002018">
    <property type="entry name" value="CarbesteraseB"/>
</dbReference>
<feature type="signal peptide" evidence="3">
    <location>
        <begin position="1"/>
        <end position="25"/>
    </location>
</feature>
<proteinExistence type="inferred from homology"/>
<dbReference type="Pfam" id="PF00135">
    <property type="entry name" value="COesterase"/>
    <property type="match status" value="1"/>
</dbReference>
<keyword evidence="3" id="KW-0732">Signal</keyword>
<dbReference type="PANTHER" id="PTHR45570">
    <property type="entry name" value="CARBOXYLIC ESTER HYDROLASE"/>
    <property type="match status" value="1"/>
</dbReference>
<dbReference type="EMBL" id="MCFF01000017">
    <property type="protein sequence ID" value="ORZ16673.1"/>
    <property type="molecule type" value="Genomic_DNA"/>
</dbReference>